<keyword evidence="4" id="KW-1003">Cell membrane</keyword>
<keyword evidence="5 8" id="KW-0812">Transmembrane</keyword>
<evidence type="ECO:0000256" key="6">
    <source>
        <dbReference type="ARBA" id="ARBA00022989"/>
    </source>
</evidence>
<evidence type="ECO:0000256" key="7">
    <source>
        <dbReference type="ARBA" id="ARBA00023136"/>
    </source>
</evidence>
<feature type="transmembrane region" description="Helical" evidence="8">
    <location>
        <begin position="472"/>
        <end position="495"/>
    </location>
</feature>
<dbReference type="GO" id="GO:0005886">
    <property type="term" value="C:plasma membrane"/>
    <property type="evidence" value="ECO:0007669"/>
    <property type="project" value="UniProtKB-SubCell"/>
</dbReference>
<keyword evidence="6 8" id="KW-1133">Transmembrane helix</keyword>
<proteinExistence type="inferred from homology"/>
<evidence type="ECO:0000256" key="5">
    <source>
        <dbReference type="ARBA" id="ARBA00022692"/>
    </source>
</evidence>
<feature type="transmembrane region" description="Helical" evidence="8">
    <location>
        <begin position="141"/>
        <end position="162"/>
    </location>
</feature>
<dbReference type="Proteomes" id="UP000249134">
    <property type="component" value="Chromosome 1"/>
</dbReference>
<organism evidence="9 10">
    <name type="scientific">Lederbergia lenta</name>
    <name type="common">Bacillus lentus</name>
    <dbReference type="NCBI Taxonomy" id="1467"/>
    <lineage>
        <taxon>Bacteria</taxon>
        <taxon>Bacillati</taxon>
        <taxon>Bacillota</taxon>
        <taxon>Bacilli</taxon>
        <taxon>Bacillales</taxon>
        <taxon>Bacillaceae</taxon>
        <taxon>Lederbergia</taxon>
    </lineage>
</organism>
<evidence type="ECO:0000256" key="1">
    <source>
        <dbReference type="ARBA" id="ARBA00004651"/>
    </source>
</evidence>
<feature type="transmembrane region" description="Helical" evidence="8">
    <location>
        <begin position="264"/>
        <end position="284"/>
    </location>
</feature>
<feature type="transmembrane region" description="Helical" evidence="8">
    <location>
        <begin position="192"/>
        <end position="214"/>
    </location>
</feature>
<name>A0A2X4WJT5_LEDLE</name>
<dbReference type="InterPro" id="IPR000060">
    <property type="entry name" value="BCCT_transptr"/>
</dbReference>
<feature type="transmembrane region" description="Helical" evidence="8">
    <location>
        <begin position="319"/>
        <end position="336"/>
    </location>
</feature>
<dbReference type="AlphaFoldDB" id="A0A2X4WJT5"/>
<dbReference type="GO" id="GO:0022857">
    <property type="term" value="F:transmembrane transporter activity"/>
    <property type="evidence" value="ECO:0007669"/>
    <property type="project" value="InterPro"/>
</dbReference>
<feature type="transmembrane region" description="Helical" evidence="8">
    <location>
        <begin position="407"/>
        <end position="431"/>
    </location>
</feature>
<feature type="transmembrane region" description="Helical" evidence="8">
    <location>
        <begin position="51"/>
        <end position="70"/>
    </location>
</feature>
<dbReference type="EMBL" id="LS483476">
    <property type="protein sequence ID" value="SQI63159.1"/>
    <property type="molecule type" value="Genomic_DNA"/>
</dbReference>
<evidence type="ECO:0000313" key="10">
    <source>
        <dbReference type="Proteomes" id="UP000249134"/>
    </source>
</evidence>
<dbReference type="KEGG" id="blen:NCTC4824_03953"/>
<comment type="similarity">
    <text evidence="2">Belongs to the BCCT transporter (TC 2.A.15) family.</text>
</comment>
<comment type="subcellular location">
    <subcellularLocation>
        <location evidence="1">Cell membrane</location>
        <topology evidence="1">Multi-pass membrane protein</topology>
    </subcellularLocation>
</comment>
<evidence type="ECO:0000256" key="4">
    <source>
        <dbReference type="ARBA" id="ARBA00022475"/>
    </source>
</evidence>
<feature type="transmembrane region" description="Helical" evidence="8">
    <location>
        <begin position="443"/>
        <end position="466"/>
    </location>
</feature>
<feature type="transmembrane region" description="Helical" evidence="8">
    <location>
        <begin position="90"/>
        <end position="111"/>
    </location>
</feature>
<keyword evidence="10" id="KW-1185">Reference proteome</keyword>
<keyword evidence="7 8" id="KW-0472">Membrane</keyword>
<sequence>MGKGSKAVYNNSVFWVSTVFITIVVLFGAIWPSKFEKGASAAFDFTTYAFGWFYLLAVLFFVLLLIFLALSKFGRIKLGPDGSKPDYPFFTWIGMLMSCGLGIGLVFWGVAEPMSHFFTSPFQGTDDLTRQAARTAMGYSFFHWGMSQWAIFAVVGLAVGFFQFRKNEDGLISTTIKPLIQKRRSKNTIKKVIDTLAVIATVVGVATSLGLGIMQINGGLTNVFGFNNNIVTHLGIVAVMLVCYLLSSITGLDKGIKWLSNFNLALIFIVMLYVFITGPTVFILNTFTQGLGDYVTHFIEYSLRLSPYTGDTWVREWTIFYWAWTIAWSPFVGAFIGRVSRGRTIREFVMGVLIIPPLISLLWIAVFGGTALHMDLFKGTNIALDVNKDVTSALFSTFNQLPLSYPLSIMAIILIFTFLVTSADSASYILGSMTTNGMSTPPIIVRVIWGILIAAIAAVLTIASGLEGLQTASLVAALPFTVILVLMSISIISGIKKEYRLTSRKK</sequence>
<protein>
    <submittedName>
        <fullName evidence="9">Glycine betaine transporter</fullName>
    </submittedName>
</protein>
<feature type="transmembrane region" description="Helical" evidence="8">
    <location>
        <begin position="234"/>
        <end position="252"/>
    </location>
</feature>
<dbReference type="NCBIfam" id="TIGR00842">
    <property type="entry name" value="bcct"/>
    <property type="match status" value="1"/>
</dbReference>
<accession>A0A2X4WJT5</accession>
<dbReference type="PANTHER" id="PTHR30047">
    <property type="entry name" value="HIGH-AFFINITY CHOLINE TRANSPORT PROTEIN-RELATED"/>
    <property type="match status" value="1"/>
</dbReference>
<evidence type="ECO:0000313" key="9">
    <source>
        <dbReference type="EMBL" id="SQI63159.1"/>
    </source>
</evidence>
<reference evidence="9 10" key="1">
    <citation type="submission" date="2018-06" db="EMBL/GenBank/DDBJ databases">
        <authorList>
            <consortium name="Pathogen Informatics"/>
            <person name="Doyle S."/>
        </authorList>
    </citation>
    <scope>NUCLEOTIDE SEQUENCE [LARGE SCALE GENOMIC DNA]</scope>
    <source>
        <strain evidence="9 10">NCTC4824</strain>
    </source>
</reference>
<dbReference type="Pfam" id="PF02028">
    <property type="entry name" value="BCCT"/>
    <property type="match status" value="1"/>
</dbReference>
<keyword evidence="3" id="KW-0813">Transport</keyword>
<feature type="transmembrane region" description="Helical" evidence="8">
    <location>
        <begin position="12"/>
        <end position="31"/>
    </location>
</feature>
<feature type="transmembrane region" description="Helical" evidence="8">
    <location>
        <begin position="348"/>
        <end position="368"/>
    </location>
</feature>
<evidence type="ECO:0000256" key="3">
    <source>
        <dbReference type="ARBA" id="ARBA00022448"/>
    </source>
</evidence>
<evidence type="ECO:0000256" key="2">
    <source>
        <dbReference type="ARBA" id="ARBA00005658"/>
    </source>
</evidence>
<evidence type="ECO:0000256" key="8">
    <source>
        <dbReference type="SAM" id="Phobius"/>
    </source>
</evidence>
<gene>
    <name evidence="9" type="primary">betP</name>
    <name evidence="9" type="ORF">NCTC4824_03953</name>
</gene>
<dbReference type="PANTHER" id="PTHR30047:SF7">
    <property type="entry name" value="HIGH-AFFINITY CHOLINE TRANSPORT PROTEIN"/>
    <property type="match status" value="1"/>
</dbReference>
<dbReference type="RefSeq" id="WP_066143769.1">
    <property type="nucleotide sequence ID" value="NZ_CBCSGM010000004.1"/>
</dbReference>